<comment type="function">
    <text evidence="12 14">Possesses two activities: a DNA synthesis (polymerase) and an exonucleolytic activity that degrades single-stranded DNA in the 3'- to 5'-direction. Has a template-primer preference which is characteristic of a replicative DNA polymerase.</text>
</comment>
<keyword evidence="8 14" id="KW-0269">Exonuclease</keyword>
<accession>A0A7T9DK99</accession>
<dbReference type="GO" id="GO:0003887">
    <property type="term" value="F:DNA-directed DNA polymerase activity"/>
    <property type="evidence" value="ECO:0007669"/>
    <property type="project" value="UniProtKB-UniRule"/>
</dbReference>
<dbReference type="NCBIfam" id="TIGR00354">
    <property type="entry name" value="polC"/>
    <property type="match status" value="1"/>
</dbReference>
<keyword evidence="11 14" id="KW-0511">Multifunctional enzyme</keyword>
<dbReference type="AlphaFoldDB" id="A0A7T9DK99"/>
<dbReference type="GO" id="GO:0006308">
    <property type="term" value="P:DNA catabolic process"/>
    <property type="evidence" value="ECO:0007669"/>
    <property type="project" value="UniProtKB-UniRule"/>
</dbReference>
<reference evidence="16" key="1">
    <citation type="submission" date="2020-11" db="EMBL/GenBank/DDBJ databases">
        <title>Connecting structure to function with the recovery of over 1000 high-quality activated sludge metagenome-assembled genomes encoding full-length rRNA genes using long-read sequencing.</title>
        <authorList>
            <person name="Singleton C.M."/>
            <person name="Petriglieri F."/>
            <person name="Kristensen J.M."/>
            <person name="Kirkegaard R.H."/>
            <person name="Michaelsen T.Y."/>
            <person name="Andersen M.H."/>
            <person name="Karst S.M."/>
            <person name="Dueholm M.S."/>
            <person name="Nielsen P.H."/>
            <person name="Albertsen M."/>
        </authorList>
    </citation>
    <scope>NUCLEOTIDE SEQUENCE</scope>
    <source>
        <strain evidence="16">Fred_18-Q3-R57-64_BAT3C.431</strain>
    </source>
</reference>
<evidence type="ECO:0000256" key="14">
    <source>
        <dbReference type="HAMAP-Rule" id="MF_00324"/>
    </source>
</evidence>
<dbReference type="GO" id="GO:0008310">
    <property type="term" value="F:single-stranded DNA 3'-5' DNA exonuclease activity"/>
    <property type="evidence" value="ECO:0007669"/>
    <property type="project" value="UniProtKB-EC"/>
</dbReference>
<evidence type="ECO:0000256" key="8">
    <source>
        <dbReference type="ARBA" id="ARBA00022839"/>
    </source>
</evidence>
<sequence>MNLHFDVASDPETKKYFDTLMGDILEKYALAEKARATGFDIHTEVECLPATDVADRTEKISGPPGVAKRFREIMAEVSKEKGGDRMKGVFILFKEIVMQEGDWYREDNMEKRVEQGIKTCLVIMTEGVVVAPLDGIPHVKLSTNPDGSKYVDIYFAGPIRAAGGSATVLPLILGDYARVLLNLDRFKPTHEEIERYAEEVNIYQTDVISRQIKMTLDELRIIVAGCPVCVNGIPTEDVEVQAHKNMVRFPSNRIRGGMGLVITEGLGLKAQKVMSWAKQLGLDWSFLEKIIKVEKKADQVVELKKNWKYLEGVAAGRPLLAYPMEWGGFRLRYGRSRNTATAGKGINPATMYLLDEFIAVGTHVRIERPGKAAQLFPVDTIDGPTVLLKDGSVKLINTVEEAQRVRANVEKILFIGDMLVTVGDYRKAAHPLTPSPFVPEWWVLLLEKSIAEGGKPSIETTHIIKDPTNVTCAQAITLAQELQIPLHPDYTWYYKTWSKFETKQFIDAITQAHAENQGLGLLRIPRTPEMKLLLERAGVPHTCDAQWAYFDETASEALRLFTNNPVGDITDEDTALSLLSRAAGITIKDKAGSFAGARMGRPEAAVARTMKGNPHVLFPIALAGGNTRSMNRAAGLVVTKGAPPKANAGKVSVEIGLFECPNCNELMASRYCVKCHGLTHPRYICSGRECLSLNSTEKCTACGSVAKRGGAYEINIRKALEWGAKNLSERIPEPVKGVKGLISDDKLAEPIEKGILRAKHDLHVFRDGTSRFELLNAPITHFYPREIGMTVEKAKALGYSFDAEGKPLERDDQLVEMFVQDIIVNEGCGVWLLRCANYIDDLLTKFYKLPACYNAKTTKDLIGQVVIGLAPHTSAGIAARVIGYTKTRLGWGHPYFIMCKRRNVDGDQDSVMLLMDALLNFSHKYLSHSRGGRMDAPLVFTLALNPQEIDDEVYEMETCKRYPLALYEKSLTFGEAKMDDVPVVKKRLGKPDQYSGIHFTHSTKQFDFGPTQSSYTRLESMEEKLKVQAKLQGRLRMVDFPDSMERVVVSHLFPDIIGNTRAFSRQTFRCTKCNASYRRIPLKGCCQKCEGNVILTIAQGSVRKYLKIAKDIIFGHNLSEYLKQRITLAETEIDAVFPPEKQTQKSLFEFA</sequence>
<keyword evidence="4 14" id="KW-0548">Nucleotidyltransferase</keyword>
<protein>
    <recommendedName>
        <fullName evidence="14">DNA polymerase II large subunit</fullName>
        <shortName evidence="14">Pol II</shortName>
        <ecNumber evidence="14">2.7.7.7</ecNumber>
    </recommendedName>
    <alternativeName>
        <fullName evidence="14">Exodeoxyribonuclease large subunit</fullName>
        <ecNumber evidence="14">3.1.11.1</ecNumber>
    </alternativeName>
</protein>
<proteinExistence type="inferred from homology"/>
<organism evidence="16">
    <name type="scientific">Candidatus Iainarchaeum sp</name>
    <dbReference type="NCBI Taxonomy" id="3101447"/>
    <lineage>
        <taxon>Archaea</taxon>
        <taxon>Candidatus Iainarchaeota</taxon>
        <taxon>Candidatus Iainarchaeia</taxon>
        <taxon>Candidatus Iainarchaeales</taxon>
        <taxon>Candidatus Iainarchaeaceae</taxon>
        <taxon>Candidatus Iainarchaeum</taxon>
    </lineage>
</organism>
<dbReference type="NCBIfam" id="NF003103">
    <property type="entry name" value="PRK04023.1"/>
    <property type="match status" value="1"/>
</dbReference>
<evidence type="ECO:0000256" key="2">
    <source>
        <dbReference type="ARBA" id="ARBA00011315"/>
    </source>
</evidence>
<evidence type="ECO:0000256" key="11">
    <source>
        <dbReference type="ARBA" id="ARBA00023268"/>
    </source>
</evidence>
<dbReference type="GO" id="GO:0006261">
    <property type="term" value="P:DNA-templated DNA replication"/>
    <property type="evidence" value="ECO:0007669"/>
    <property type="project" value="UniProtKB-UniRule"/>
</dbReference>
<comment type="catalytic activity">
    <reaction evidence="13 14">
        <text>DNA(n) + a 2'-deoxyribonucleoside 5'-triphosphate = DNA(n+1) + diphosphate</text>
        <dbReference type="Rhea" id="RHEA:22508"/>
        <dbReference type="Rhea" id="RHEA-COMP:17339"/>
        <dbReference type="Rhea" id="RHEA-COMP:17340"/>
        <dbReference type="ChEBI" id="CHEBI:33019"/>
        <dbReference type="ChEBI" id="CHEBI:61560"/>
        <dbReference type="ChEBI" id="CHEBI:173112"/>
        <dbReference type="EC" id="2.7.7.7"/>
    </reaction>
</comment>
<dbReference type="InterPro" id="IPR016033">
    <property type="entry name" value="PolC_DP2_N"/>
</dbReference>
<evidence type="ECO:0000256" key="3">
    <source>
        <dbReference type="ARBA" id="ARBA00022679"/>
    </source>
</evidence>
<dbReference type="InterPro" id="IPR013087">
    <property type="entry name" value="Znf_C2H2_type"/>
</dbReference>
<evidence type="ECO:0000313" key="16">
    <source>
        <dbReference type="EMBL" id="QQR92881.1"/>
    </source>
</evidence>
<keyword evidence="10 14" id="KW-0238">DNA-binding</keyword>
<evidence type="ECO:0000256" key="13">
    <source>
        <dbReference type="ARBA" id="ARBA00049244"/>
    </source>
</evidence>
<dbReference type="GO" id="GO:0003677">
    <property type="term" value="F:DNA binding"/>
    <property type="evidence" value="ECO:0007669"/>
    <property type="project" value="UniProtKB-UniRule"/>
</dbReference>
<dbReference type="EMBL" id="CP064981">
    <property type="protein sequence ID" value="QQR92881.1"/>
    <property type="molecule type" value="Genomic_DNA"/>
</dbReference>
<keyword evidence="7 14" id="KW-0378">Hydrolase</keyword>
<evidence type="ECO:0000256" key="1">
    <source>
        <dbReference type="ARBA" id="ARBA00011053"/>
    </source>
</evidence>
<dbReference type="Proteomes" id="UP000596004">
    <property type="component" value="Chromosome"/>
</dbReference>
<dbReference type="PANTHER" id="PTHR42210">
    <property type="entry name" value="DNA POLYMERASE II LARGE SUBUNIT"/>
    <property type="match status" value="1"/>
</dbReference>
<dbReference type="HAMAP" id="MF_00324">
    <property type="entry name" value="DNApol_II_L_arch"/>
    <property type="match status" value="1"/>
</dbReference>
<gene>
    <name evidence="14" type="primary">polC</name>
    <name evidence="16" type="ORF">IPJ89_01390</name>
</gene>
<dbReference type="PIRSF" id="PIRSF016275">
    <property type="entry name" value="PolC_DP2"/>
    <property type="match status" value="1"/>
</dbReference>
<keyword evidence="3 14" id="KW-0808">Transferase</keyword>
<dbReference type="Pfam" id="PF24846">
    <property type="entry name" value="PolC_DP2_cat"/>
    <property type="match status" value="1"/>
</dbReference>
<evidence type="ECO:0000256" key="6">
    <source>
        <dbReference type="ARBA" id="ARBA00022722"/>
    </source>
</evidence>
<evidence type="ECO:0000259" key="15">
    <source>
        <dbReference type="PROSITE" id="PS00028"/>
    </source>
</evidence>
<keyword evidence="5 14" id="KW-0235">DNA replication</keyword>
<comment type="similarity">
    <text evidence="1 14">Belongs to the archaeal DNA polymerase II family.</text>
</comment>
<comment type="subunit">
    <text evidence="2 14">Heterodimer of a large subunit and a small subunit.</text>
</comment>
<keyword evidence="6 14" id="KW-0540">Nuclease</keyword>
<evidence type="ECO:0000256" key="10">
    <source>
        <dbReference type="ARBA" id="ARBA00023125"/>
    </source>
</evidence>
<keyword evidence="9 14" id="KW-0239">DNA-directed DNA polymerase</keyword>
<evidence type="ECO:0000256" key="5">
    <source>
        <dbReference type="ARBA" id="ARBA00022705"/>
    </source>
</evidence>
<evidence type="ECO:0000256" key="4">
    <source>
        <dbReference type="ARBA" id="ARBA00022695"/>
    </source>
</evidence>
<evidence type="ECO:0000256" key="7">
    <source>
        <dbReference type="ARBA" id="ARBA00022801"/>
    </source>
</evidence>
<dbReference type="EC" id="2.7.7.7" evidence="14"/>
<name>A0A7T9DK99_9ARCH</name>
<dbReference type="InterPro" id="IPR056171">
    <property type="entry name" value="PolC_DP2_central_dom"/>
</dbReference>
<dbReference type="PROSITE" id="PS00028">
    <property type="entry name" value="ZINC_FINGER_C2H2_1"/>
    <property type="match status" value="1"/>
</dbReference>
<dbReference type="Pfam" id="PF03833">
    <property type="entry name" value="PolC_DP2_N"/>
    <property type="match status" value="1"/>
</dbReference>
<dbReference type="InterPro" id="IPR004475">
    <property type="entry name" value="PolC_DP2"/>
</dbReference>
<dbReference type="Pfam" id="PF24844">
    <property type="entry name" value="PolC_DP2_central"/>
    <property type="match status" value="1"/>
</dbReference>
<dbReference type="PANTHER" id="PTHR42210:SF1">
    <property type="entry name" value="DNA POLYMERASE II LARGE SUBUNIT"/>
    <property type="match status" value="1"/>
</dbReference>
<dbReference type="EC" id="3.1.11.1" evidence="14"/>
<evidence type="ECO:0000256" key="12">
    <source>
        <dbReference type="ARBA" id="ARBA00025068"/>
    </source>
</evidence>
<comment type="catalytic activity">
    <reaction evidence="14">
        <text>Exonucleolytic cleavage in the 3'- to 5'-direction to yield nucleoside 5'-phosphates.</text>
        <dbReference type="EC" id="3.1.11.1"/>
    </reaction>
</comment>
<dbReference type="InterPro" id="IPR056172">
    <property type="entry name" value="PolC_DP2_cat_dom"/>
</dbReference>
<feature type="domain" description="C2H2-type" evidence="15">
    <location>
        <begin position="660"/>
        <end position="680"/>
    </location>
</feature>
<evidence type="ECO:0000256" key="9">
    <source>
        <dbReference type="ARBA" id="ARBA00022932"/>
    </source>
</evidence>